<keyword evidence="2" id="KW-1185">Reference proteome</keyword>
<organism evidence="1 2">
    <name type="scientific">Photobacterium carnosum</name>
    <dbReference type="NCBI Taxonomy" id="2023717"/>
    <lineage>
        <taxon>Bacteria</taxon>
        <taxon>Pseudomonadati</taxon>
        <taxon>Pseudomonadota</taxon>
        <taxon>Gammaproteobacteria</taxon>
        <taxon>Vibrionales</taxon>
        <taxon>Vibrionaceae</taxon>
        <taxon>Photobacterium</taxon>
    </lineage>
</organism>
<accession>A0A2N4UWK6</accession>
<dbReference type="AlphaFoldDB" id="A0A2N4UWK6"/>
<dbReference type="Pfam" id="PF18928">
    <property type="entry name" value="DUF5677"/>
    <property type="match status" value="1"/>
</dbReference>
<evidence type="ECO:0000313" key="1">
    <source>
        <dbReference type="EMBL" id="PLC59396.1"/>
    </source>
</evidence>
<gene>
    <name evidence="1" type="ORF">CIK00_03760</name>
</gene>
<name>A0A2N4UWK6_9GAMM</name>
<sequence length="345" mass="39445">MNTYQDIFNKMLYKTVESADCRLSKAELESCINSSASDFINETIPELADTIVLSLNKESKNHLKLIRDYADGFVDRNIERWKSGFDALEIFIITCSEIGEDFNNTNRDRAARENNVKFDTLVRLHARACHISSEILWLLKGGFADGAHARWRALHEVVVTALFLSTHENELSIRYRQHEVVESYKGMTQYNHYEPRLNIVKFSEEELMECKLAYEELLSKYGQEFKTSYGWAANVLNNKKPNFFNIEEAVELDHFRPYYKWASQNIHANAHGINSKLGLAEAKEDVLLVGASNSGMTDPAQLTALSLSQISVGLLNIYSNIDTLITQHVIEKLKEDIGDLFFKSE</sequence>
<comment type="caution">
    <text evidence="1">The sequence shown here is derived from an EMBL/GenBank/DDBJ whole genome shotgun (WGS) entry which is preliminary data.</text>
</comment>
<dbReference type="InterPro" id="IPR043733">
    <property type="entry name" value="DUF5677"/>
</dbReference>
<dbReference type="GeneID" id="69966832"/>
<proteinExistence type="predicted"/>
<dbReference type="RefSeq" id="WP_101767597.1">
    <property type="nucleotide sequence ID" value="NZ_BPPU01000001.1"/>
</dbReference>
<evidence type="ECO:0000313" key="2">
    <source>
        <dbReference type="Proteomes" id="UP000234420"/>
    </source>
</evidence>
<dbReference type="Proteomes" id="UP000234420">
    <property type="component" value="Unassembled WGS sequence"/>
</dbReference>
<reference evidence="1 2" key="1">
    <citation type="journal article" date="2018" name="Syst. Appl. Microbiol.">
        <title>Photobacterium carnosum sp. nov., isolated from spoiled modified atmosphere packaged poultry meat.</title>
        <authorList>
            <person name="Hilgarth M."/>
            <person name="Fuertes S."/>
            <person name="Ehrmann M."/>
            <person name="Vogel R.F."/>
        </authorList>
    </citation>
    <scope>NUCLEOTIDE SEQUENCE [LARGE SCALE GENOMIC DNA]</scope>
    <source>
        <strain evidence="1 2">TMW 2.2021</strain>
    </source>
</reference>
<protein>
    <submittedName>
        <fullName evidence="1">Uncharacterized protein</fullName>
    </submittedName>
</protein>
<dbReference type="EMBL" id="NPIB01000002">
    <property type="protein sequence ID" value="PLC59396.1"/>
    <property type="molecule type" value="Genomic_DNA"/>
</dbReference>